<evidence type="ECO:0000313" key="4">
    <source>
        <dbReference type="Proteomes" id="UP000604046"/>
    </source>
</evidence>
<feature type="chain" id="PRO_5032859711" evidence="2">
    <location>
        <begin position="31"/>
        <end position="843"/>
    </location>
</feature>
<comment type="caution">
    <text evidence="3">The sequence shown here is derived from an EMBL/GenBank/DDBJ whole genome shotgun (WGS) entry which is preliminary data.</text>
</comment>
<keyword evidence="2" id="KW-0732">Signal</keyword>
<evidence type="ECO:0000313" key="3">
    <source>
        <dbReference type="EMBL" id="CAE7217929.1"/>
    </source>
</evidence>
<dbReference type="Proteomes" id="UP000604046">
    <property type="component" value="Unassembled WGS sequence"/>
</dbReference>
<keyword evidence="4" id="KW-1185">Reference proteome</keyword>
<dbReference type="EMBL" id="CAJNDS010000557">
    <property type="protein sequence ID" value="CAE7217929.1"/>
    <property type="molecule type" value="Genomic_DNA"/>
</dbReference>
<protein>
    <submittedName>
        <fullName evidence="3">RbcL protein</fullName>
    </submittedName>
</protein>
<feature type="signal peptide" evidence="2">
    <location>
        <begin position="1"/>
        <end position="30"/>
    </location>
</feature>
<gene>
    <name evidence="3" type="primary">rbcL</name>
    <name evidence="3" type="ORF">SNAT2548_LOCUS7797</name>
</gene>
<organism evidence="3 4">
    <name type="scientific">Symbiodinium natans</name>
    <dbReference type="NCBI Taxonomy" id="878477"/>
    <lineage>
        <taxon>Eukaryota</taxon>
        <taxon>Sar</taxon>
        <taxon>Alveolata</taxon>
        <taxon>Dinophyceae</taxon>
        <taxon>Suessiales</taxon>
        <taxon>Symbiodiniaceae</taxon>
        <taxon>Symbiodinium</taxon>
    </lineage>
</organism>
<feature type="region of interest" description="Disordered" evidence="1">
    <location>
        <begin position="754"/>
        <end position="776"/>
    </location>
</feature>
<evidence type="ECO:0000256" key="1">
    <source>
        <dbReference type="SAM" id="MobiDB-lite"/>
    </source>
</evidence>
<dbReference type="AlphaFoldDB" id="A0A812K0R5"/>
<name>A0A812K0R5_9DINO</name>
<accession>A0A812K0R5</accession>
<feature type="region of interest" description="Disordered" evidence="1">
    <location>
        <begin position="279"/>
        <end position="313"/>
    </location>
</feature>
<reference evidence="3" key="1">
    <citation type="submission" date="2021-02" db="EMBL/GenBank/DDBJ databases">
        <authorList>
            <person name="Dougan E. K."/>
            <person name="Rhodes N."/>
            <person name="Thang M."/>
            <person name="Chan C."/>
        </authorList>
    </citation>
    <scope>NUCLEOTIDE SEQUENCE</scope>
</reference>
<proteinExistence type="predicted"/>
<evidence type="ECO:0000256" key="2">
    <source>
        <dbReference type="SAM" id="SignalP"/>
    </source>
</evidence>
<sequence>MEKLGACALACALAFLVLNHVWWLTEPAFAASTGIRTPPPAAMASAAPVAAPMMASSVSSASCHVRGVGCCILAAAAAAAVGARARARRAESKMPVKDAEVEVPYGFQKTVLPDFDYLNDVGYLPDGTPLNKAGNAINHPERIGPDRHMSGSPLPRAVFVNSVGYLPDGTAMNRAGNAINHPERILPDVHTSGSPLPSSKYKADLGYLADGTPLATAGNNSFKRPSPVEAMTARPNDLAGSTEQVQPEQAHHGIKFEYSFQKDAYADYEFSNDVGYLPDGTPLNKAGNAMNHPERIQPDPHTPGSPLPRALFTNSVGYLPDGTALNAAGNAINHPERMQPDLHTAGSPLPASKYAADVGYLVDGTPLDAAGNNSLKVTSPGAVPTATAVAAPTPAPSVPQAAVAGEAHHGIKFEYSFQKDAYADYEFSNDVGYLPDGTPLNKAGNAMNHPERIQPDPHTPGSPLPRALFTNSVGYLPDGTALNAAGNAINHPERMQPDLHTAGSPLPASKYAADVGYLVDGTPLDAAGNNSLKVTSPGAVPTATAVAAPTPAPSVPQAAVAGEAHHGIKFEYSFQKDAYADYEFSNDVGYLPDGTPLNKAGNAMNHPERIQPDPHTPGSPLPRALFTNSVGYLPDGTALNAAGNAINHPERMQPDLHTAGSPLPASKYAADVGYLVDGTPLDAAGNNSLKGVDATSLSSSASAAALVGSVAPQASDVRHSGGFEFSFPRNAYADFLFCNDVGYLPDGTAMNRAGNAVNHPERAPPDPHAPGSPLPRAHFVNDVGYLPDGTALNLAGNAVNHPEAIQPDVHISGSPLPPSAYAADIGYLVDGTAMDAAGNNSLQ</sequence>
<feature type="region of interest" description="Disordered" evidence="1">
    <location>
        <begin position="439"/>
        <end position="470"/>
    </location>
</feature>
<feature type="region of interest" description="Disordered" evidence="1">
    <location>
        <begin position="596"/>
        <end position="627"/>
    </location>
</feature>
<dbReference type="OrthoDB" id="418115at2759"/>